<dbReference type="EMBL" id="DUJU01000106">
    <property type="protein sequence ID" value="HIH94221.1"/>
    <property type="molecule type" value="Genomic_DNA"/>
</dbReference>
<dbReference type="GO" id="GO:0016747">
    <property type="term" value="F:acyltransferase activity, transferring groups other than amino-acyl groups"/>
    <property type="evidence" value="ECO:0007669"/>
    <property type="project" value="InterPro"/>
</dbReference>
<dbReference type="AlphaFoldDB" id="A0A832W9Z2"/>
<organism evidence="2 3">
    <name type="scientific">Methanosarcina acetivorans</name>
    <dbReference type="NCBI Taxonomy" id="2214"/>
    <lineage>
        <taxon>Archaea</taxon>
        <taxon>Methanobacteriati</taxon>
        <taxon>Methanobacteriota</taxon>
        <taxon>Stenosarchaea group</taxon>
        <taxon>Methanomicrobia</taxon>
        <taxon>Methanosarcinales</taxon>
        <taxon>Methanosarcinaceae</taxon>
        <taxon>Methanosarcina</taxon>
    </lineage>
</organism>
<dbReference type="PROSITE" id="PS51186">
    <property type="entry name" value="GNAT"/>
    <property type="match status" value="1"/>
</dbReference>
<dbReference type="PANTHER" id="PTHR31143:SF2">
    <property type="entry name" value="FR47-LIKE DOMAIN-CONTAINING PROTEIN-RELATED"/>
    <property type="match status" value="1"/>
</dbReference>
<dbReference type="InterPro" id="IPR016181">
    <property type="entry name" value="Acyl_CoA_acyltransferase"/>
</dbReference>
<evidence type="ECO:0000259" key="1">
    <source>
        <dbReference type="PROSITE" id="PS51186"/>
    </source>
</evidence>
<comment type="caution">
    <text evidence="2">The sequence shown here is derived from an EMBL/GenBank/DDBJ whole genome shotgun (WGS) entry which is preliminary data.</text>
</comment>
<dbReference type="PANTHER" id="PTHR31143">
    <property type="match status" value="1"/>
</dbReference>
<dbReference type="Pfam" id="PF00583">
    <property type="entry name" value="Acetyltransf_1"/>
    <property type="match status" value="1"/>
</dbReference>
<protein>
    <submittedName>
        <fullName evidence="2">GNAT family N-acetyltransferase</fullName>
    </submittedName>
</protein>
<accession>A0A832W9Z2</accession>
<feature type="domain" description="N-acetyltransferase" evidence="1">
    <location>
        <begin position="143"/>
        <end position="276"/>
    </location>
</feature>
<sequence length="276" mass="31667">MRIIDGTEEILEKILDKKDRIIYNLFYLIREGDSAFFATDDSTYIIGQGNESAPLWMWLKQIPDENVENEICDIIKSRLVLNQYLQLNAYDKYARKILDRVSKKTGLGYCVSVPMIAYACNQAISRYKISGQIVTPKEEHKEIMARFITEFITEITYDTEKTAINESKANGFANAMVNSNNLFLWEDDGKIVSMARIAHKTGEYARINTVFTEREQRGKGYAGMLVGKMSEKLLEENRIPMLYADARNPASNAAYQKIGFVKYGEVTEYVFSENRC</sequence>
<gene>
    <name evidence="2" type="ORF">HA338_09295</name>
</gene>
<dbReference type="Proteomes" id="UP000600774">
    <property type="component" value="Unassembled WGS sequence"/>
</dbReference>
<dbReference type="CDD" id="cd04301">
    <property type="entry name" value="NAT_SF"/>
    <property type="match status" value="1"/>
</dbReference>
<dbReference type="InterPro" id="IPR000182">
    <property type="entry name" value="GNAT_dom"/>
</dbReference>
<evidence type="ECO:0000313" key="2">
    <source>
        <dbReference type="EMBL" id="HIH94221.1"/>
    </source>
</evidence>
<evidence type="ECO:0000313" key="3">
    <source>
        <dbReference type="Proteomes" id="UP000600774"/>
    </source>
</evidence>
<dbReference type="GeneID" id="1476406"/>
<keyword evidence="2" id="KW-0808">Transferase</keyword>
<dbReference type="SUPFAM" id="SSF55729">
    <property type="entry name" value="Acyl-CoA N-acyltransferases (Nat)"/>
    <property type="match status" value="1"/>
</dbReference>
<reference evidence="2" key="1">
    <citation type="journal article" date="2020" name="bioRxiv">
        <title>A rank-normalized archaeal taxonomy based on genome phylogeny resolves widespread incomplete and uneven classifications.</title>
        <authorList>
            <person name="Rinke C."/>
            <person name="Chuvochina M."/>
            <person name="Mussig A.J."/>
            <person name="Chaumeil P.-A."/>
            <person name="Waite D.W."/>
            <person name="Whitman W.B."/>
            <person name="Parks D.H."/>
            <person name="Hugenholtz P."/>
        </authorList>
    </citation>
    <scope>NUCLEOTIDE SEQUENCE</scope>
    <source>
        <strain evidence="2">UBA8876</strain>
    </source>
</reference>
<proteinExistence type="predicted"/>
<name>A0A832W9Z2_9EURY</name>
<dbReference type="RefSeq" id="WP_011024388.1">
    <property type="nucleotide sequence ID" value="NZ_DUJU01000106.1"/>
</dbReference>
<dbReference type="Gene3D" id="3.40.630.30">
    <property type="match status" value="1"/>
</dbReference>
<dbReference type="InterPro" id="IPR027365">
    <property type="entry name" value="GNAT_acetyltra_YdfB-like"/>
</dbReference>